<keyword evidence="2 6" id="KW-0479">Metal-binding</keyword>
<dbReference type="SMART" id="SM01117">
    <property type="entry name" value="Cyt-b5"/>
    <property type="match status" value="1"/>
</dbReference>
<feature type="transmembrane region" description="Helical" evidence="6">
    <location>
        <begin position="276"/>
        <end position="296"/>
    </location>
</feature>
<dbReference type="eggNOG" id="KOG4232">
    <property type="taxonomic scope" value="Eukaryota"/>
</dbReference>
<keyword evidence="9" id="KW-1185">Reference proteome</keyword>
<comment type="function">
    <text evidence="4">May play a role in muscle cell metabolism.</text>
</comment>
<evidence type="ECO:0000313" key="9">
    <source>
        <dbReference type="Proteomes" id="UP000008711"/>
    </source>
</evidence>
<dbReference type="InterPro" id="IPR036400">
    <property type="entry name" value="Cyt_B5-like_heme/steroid_sf"/>
</dbReference>
<dbReference type="GO" id="GO:0006629">
    <property type="term" value="P:lipid metabolic process"/>
    <property type="evidence" value="ECO:0007669"/>
    <property type="project" value="InterPro"/>
</dbReference>
<comment type="similarity">
    <text evidence="6">Belongs to the cytochrome b5 family.</text>
</comment>
<sequence>MDHCRCRSVSRWNPSRKVLGSVLQGSKGLGNMVIEEWKKSGIATKFPTYRNSALITTHSWQKGKRQDDRAEGLWRIHDGIYDFTTFIEKHPGGPFWIRETKGTDITEAFEAHHLTTAPEKMIAKYKVRDAAEPRIYTLTLEEGGFYKTLKERVREQLKTIDKRPKKKSDLIHLGLIVSLYLFGIASARYNSLLALVLAGVALCWTVIVSHNYFHRRDNWQMYAFNLGLMNFAAWRVSHALSHHIYPNSYFDLELSMFEPLLCWVPNPHIKSKLMRYVSWVTEPVAYALAFFIQMGTRIFYSLRHTNILYWHDLLPLSIPIAIYLGTGGSLGVWICVRQWLAMTSIASFSFCVIGLNAAHHDPEIYHEGDANREDRDWGLFQVDTIIDRGDLKWSQFLVLTHFGDHVLHHLFPTLDHGLLPALYPVLYQTLDEFKGHLRECNHIEHMIGQHKQLVRIEPNPRAPGAGK</sequence>
<dbReference type="GO" id="GO:0005739">
    <property type="term" value="C:mitochondrion"/>
    <property type="evidence" value="ECO:0007669"/>
    <property type="project" value="EnsemblMetazoa"/>
</dbReference>
<dbReference type="Pfam" id="PF00487">
    <property type="entry name" value="FA_desaturase"/>
    <property type="match status" value="1"/>
</dbReference>
<reference evidence="8 9" key="1">
    <citation type="journal article" date="2007" name="Nature">
        <title>Evolution of genes and genomes on the Drosophila phylogeny.</title>
        <authorList>
            <consortium name="Drosophila 12 Genomes Consortium"/>
            <person name="Clark A.G."/>
            <person name="Eisen M.B."/>
            <person name="Smith D.R."/>
            <person name="Bergman C.M."/>
            <person name="Oliver B."/>
            <person name="Markow T.A."/>
            <person name="Kaufman T.C."/>
            <person name="Kellis M."/>
            <person name="Gelbart W."/>
            <person name="Iyer V.N."/>
            <person name="Pollard D.A."/>
            <person name="Sackton T.B."/>
            <person name="Larracuente A.M."/>
            <person name="Singh N.D."/>
            <person name="Abad J.P."/>
            <person name="Abt D.N."/>
            <person name="Adryan B."/>
            <person name="Aguade M."/>
            <person name="Akashi H."/>
            <person name="Anderson W.W."/>
            <person name="Aquadro C.F."/>
            <person name="Ardell D.H."/>
            <person name="Arguello R."/>
            <person name="Artieri C.G."/>
            <person name="Barbash D.A."/>
            <person name="Barker D."/>
            <person name="Barsanti P."/>
            <person name="Batterham P."/>
            <person name="Batzoglou S."/>
            <person name="Begun D."/>
            <person name="Bhutkar A."/>
            <person name="Blanco E."/>
            <person name="Bosak S.A."/>
            <person name="Bradley R.K."/>
            <person name="Brand A.D."/>
            <person name="Brent M.R."/>
            <person name="Brooks A.N."/>
            <person name="Brown R.H."/>
            <person name="Butlin R.K."/>
            <person name="Caggese C."/>
            <person name="Calvi B.R."/>
            <person name="Bernardo de Carvalho A."/>
            <person name="Caspi A."/>
            <person name="Castrezana S."/>
            <person name="Celniker S.E."/>
            <person name="Chang J.L."/>
            <person name="Chapple C."/>
            <person name="Chatterji S."/>
            <person name="Chinwalla A."/>
            <person name="Civetta A."/>
            <person name="Clifton S.W."/>
            <person name="Comeron J.M."/>
            <person name="Costello J.C."/>
            <person name="Coyne J.A."/>
            <person name="Daub J."/>
            <person name="David R.G."/>
            <person name="Delcher A.L."/>
            <person name="Delehaunty K."/>
            <person name="Do C.B."/>
            <person name="Ebling H."/>
            <person name="Edwards K."/>
            <person name="Eickbush T."/>
            <person name="Evans J.D."/>
            <person name="Filipski A."/>
            <person name="Findeiss S."/>
            <person name="Freyhult E."/>
            <person name="Fulton L."/>
            <person name="Fulton R."/>
            <person name="Garcia A.C."/>
            <person name="Gardiner A."/>
            <person name="Garfield D.A."/>
            <person name="Garvin B.E."/>
            <person name="Gibson G."/>
            <person name="Gilbert D."/>
            <person name="Gnerre S."/>
            <person name="Godfrey J."/>
            <person name="Good R."/>
            <person name="Gotea V."/>
            <person name="Gravely B."/>
            <person name="Greenberg A.J."/>
            <person name="Griffiths-Jones S."/>
            <person name="Gross S."/>
            <person name="Guigo R."/>
            <person name="Gustafson E.A."/>
            <person name="Haerty W."/>
            <person name="Hahn M.W."/>
            <person name="Halligan D.L."/>
            <person name="Halpern A.L."/>
            <person name="Halter G.M."/>
            <person name="Han M.V."/>
            <person name="Heger A."/>
            <person name="Hillier L."/>
            <person name="Hinrichs A.S."/>
            <person name="Holmes I."/>
            <person name="Hoskins R.A."/>
            <person name="Hubisz M.J."/>
            <person name="Hultmark D."/>
            <person name="Huntley M.A."/>
            <person name="Jaffe D.B."/>
            <person name="Jagadeeshan S."/>
            <person name="Jeck W.R."/>
            <person name="Johnson J."/>
            <person name="Jones C.D."/>
            <person name="Jordan W.C."/>
            <person name="Karpen G.H."/>
            <person name="Kataoka E."/>
            <person name="Keightley P.D."/>
            <person name="Kheradpour P."/>
            <person name="Kirkness E.F."/>
            <person name="Koerich L.B."/>
            <person name="Kristiansen K."/>
            <person name="Kudrna D."/>
            <person name="Kulathinal R.J."/>
            <person name="Kumar S."/>
            <person name="Kwok R."/>
            <person name="Lander E."/>
            <person name="Langley C.H."/>
            <person name="Lapoint R."/>
            <person name="Lazzaro B.P."/>
            <person name="Lee S.J."/>
            <person name="Levesque L."/>
            <person name="Li R."/>
            <person name="Lin C.F."/>
            <person name="Lin M.F."/>
            <person name="Lindblad-Toh K."/>
            <person name="Llopart A."/>
            <person name="Long M."/>
            <person name="Low L."/>
            <person name="Lozovsky E."/>
            <person name="Lu J."/>
            <person name="Luo M."/>
            <person name="Machado C.A."/>
            <person name="Makalowski W."/>
            <person name="Marzo M."/>
            <person name="Matsuda M."/>
            <person name="Matzkin L."/>
            <person name="McAllister B."/>
            <person name="McBride C.S."/>
            <person name="McKernan B."/>
            <person name="McKernan K."/>
            <person name="Mendez-Lago M."/>
            <person name="Minx P."/>
            <person name="Mollenhauer M.U."/>
            <person name="Montooth K."/>
            <person name="Mount S.M."/>
            <person name="Mu X."/>
            <person name="Myers E."/>
            <person name="Negre B."/>
            <person name="Newfeld S."/>
            <person name="Nielsen R."/>
            <person name="Noor M.A."/>
            <person name="O'Grady P."/>
            <person name="Pachter L."/>
            <person name="Papaceit M."/>
            <person name="Parisi M.J."/>
            <person name="Parisi M."/>
            <person name="Parts L."/>
            <person name="Pedersen J.S."/>
            <person name="Pesole G."/>
            <person name="Phillippy A.M."/>
            <person name="Ponting C.P."/>
            <person name="Pop M."/>
            <person name="Porcelli D."/>
            <person name="Powell J.R."/>
            <person name="Prohaska S."/>
            <person name="Pruitt K."/>
            <person name="Puig M."/>
            <person name="Quesneville H."/>
            <person name="Ram K.R."/>
            <person name="Rand D."/>
            <person name="Rasmussen M.D."/>
            <person name="Reed L.K."/>
            <person name="Reenan R."/>
            <person name="Reily A."/>
            <person name="Remington K.A."/>
            <person name="Rieger T.T."/>
            <person name="Ritchie M.G."/>
            <person name="Robin C."/>
            <person name="Rogers Y.H."/>
            <person name="Rohde C."/>
            <person name="Rozas J."/>
            <person name="Rubenfield M.J."/>
            <person name="Ruiz A."/>
            <person name="Russo S."/>
            <person name="Salzberg S.L."/>
            <person name="Sanchez-Gracia A."/>
            <person name="Saranga D.J."/>
            <person name="Sato H."/>
            <person name="Schaeffer S.W."/>
            <person name="Schatz M.C."/>
            <person name="Schlenke T."/>
            <person name="Schwartz R."/>
            <person name="Segarra C."/>
            <person name="Singh R.S."/>
            <person name="Sirot L."/>
            <person name="Sirota M."/>
            <person name="Sisneros N.B."/>
            <person name="Smith C.D."/>
            <person name="Smith T.F."/>
            <person name="Spieth J."/>
            <person name="Stage D.E."/>
            <person name="Stark A."/>
            <person name="Stephan W."/>
            <person name="Strausberg R.L."/>
            <person name="Strempel S."/>
            <person name="Sturgill D."/>
            <person name="Sutton G."/>
            <person name="Sutton G.G."/>
            <person name="Tao W."/>
            <person name="Teichmann S."/>
            <person name="Tobari Y.N."/>
            <person name="Tomimura Y."/>
            <person name="Tsolas J.M."/>
            <person name="Valente V.L."/>
            <person name="Venter E."/>
            <person name="Venter J.C."/>
            <person name="Vicario S."/>
            <person name="Vieira F.G."/>
            <person name="Vilella A.J."/>
            <person name="Villasante A."/>
            <person name="Walenz B."/>
            <person name="Wang J."/>
            <person name="Wasserman M."/>
            <person name="Watts T."/>
            <person name="Wilson D."/>
            <person name="Wilson R.K."/>
            <person name="Wing R.A."/>
            <person name="Wolfner M.F."/>
            <person name="Wong A."/>
            <person name="Wong G.K."/>
            <person name="Wu C.I."/>
            <person name="Wu G."/>
            <person name="Yamamoto D."/>
            <person name="Yang H.P."/>
            <person name="Yang S.P."/>
            <person name="Yorke J.A."/>
            <person name="Yoshida K."/>
            <person name="Zdobnov E."/>
            <person name="Zhang P."/>
            <person name="Zhang Y."/>
            <person name="Zimin A.V."/>
            <person name="Baldwin J."/>
            <person name="Abdouelleil A."/>
            <person name="Abdulkadir J."/>
            <person name="Abebe A."/>
            <person name="Abera B."/>
            <person name="Abreu J."/>
            <person name="Acer S.C."/>
            <person name="Aftuck L."/>
            <person name="Alexander A."/>
            <person name="An P."/>
            <person name="Anderson E."/>
            <person name="Anderson S."/>
            <person name="Arachi H."/>
            <person name="Azer M."/>
            <person name="Bachantsang P."/>
            <person name="Barry A."/>
            <person name="Bayul T."/>
            <person name="Berlin A."/>
            <person name="Bessette D."/>
            <person name="Bloom T."/>
            <person name="Blye J."/>
            <person name="Boguslavskiy L."/>
            <person name="Bonnet C."/>
            <person name="Boukhgalter B."/>
            <person name="Bourzgui I."/>
            <person name="Brown A."/>
            <person name="Cahill P."/>
            <person name="Channer S."/>
            <person name="Cheshatsang Y."/>
            <person name="Chuda L."/>
            <person name="Citroen M."/>
            <person name="Collymore A."/>
            <person name="Cooke P."/>
            <person name="Costello M."/>
            <person name="D'Aco K."/>
            <person name="Daza R."/>
            <person name="De Haan G."/>
            <person name="DeGray S."/>
            <person name="DeMaso C."/>
            <person name="Dhargay N."/>
            <person name="Dooley K."/>
            <person name="Dooley E."/>
            <person name="Doricent M."/>
            <person name="Dorje P."/>
            <person name="Dorjee K."/>
            <person name="Dupes A."/>
            <person name="Elong R."/>
            <person name="Falk J."/>
            <person name="Farina A."/>
            <person name="Faro S."/>
            <person name="Ferguson D."/>
            <person name="Fisher S."/>
            <person name="Foley C.D."/>
            <person name="Franke A."/>
            <person name="Friedrich D."/>
            <person name="Gadbois L."/>
            <person name="Gearin G."/>
            <person name="Gearin C.R."/>
            <person name="Giannoukos G."/>
            <person name="Goode T."/>
            <person name="Graham J."/>
            <person name="Grandbois E."/>
            <person name="Grewal S."/>
            <person name="Gyaltsen K."/>
            <person name="Hafez N."/>
            <person name="Hagos B."/>
            <person name="Hall J."/>
            <person name="Henson C."/>
            <person name="Hollinger A."/>
            <person name="Honan T."/>
            <person name="Huard M.D."/>
            <person name="Hughes L."/>
            <person name="Hurhula B."/>
            <person name="Husby M.E."/>
            <person name="Kamat A."/>
            <person name="Kanga B."/>
            <person name="Kashin S."/>
            <person name="Khazanovich D."/>
            <person name="Kisner P."/>
            <person name="Lance K."/>
            <person name="Lara M."/>
            <person name="Lee W."/>
            <person name="Lennon N."/>
            <person name="Letendre F."/>
            <person name="LeVine R."/>
            <person name="Lipovsky A."/>
            <person name="Liu X."/>
            <person name="Liu J."/>
            <person name="Liu S."/>
            <person name="Lokyitsang T."/>
            <person name="Lokyitsang Y."/>
            <person name="Lubonja R."/>
            <person name="Lui A."/>
            <person name="MacDonald P."/>
            <person name="Magnisalis V."/>
            <person name="Maru K."/>
            <person name="Matthews C."/>
            <person name="McCusker W."/>
            <person name="McDonough S."/>
            <person name="Mehta T."/>
            <person name="Meldrim J."/>
            <person name="Meneus L."/>
            <person name="Mihai O."/>
            <person name="Mihalev A."/>
            <person name="Mihova T."/>
            <person name="Mittelman R."/>
            <person name="Mlenga V."/>
            <person name="Montmayeur A."/>
            <person name="Mulrain L."/>
            <person name="Navidi A."/>
            <person name="Naylor J."/>
            <person name="Negash T."/>
            <person name="Nguyen T."/>
            <person name="Nguyen N."/>
            <person name="Nicol R."/>
            <person name="Norbu C."/>
            <person name="Norbu N."/>
            <person name="Novod N."/>
            <person name="O'Neill B."/>
            <person name="Osman S."/>
            <person name="Markiewicz E."/>
            <person name="Oyono O.L."/>
            <person name="Patti C."/>
            <person name="Phunkhang P."/>
            <person name="Pierre F."/>
            <person name="Priest M."/>
            <person name="Raghuraman S."/>
            <person name="Rege F."/>
            <person name="Reyes R."/>
            <person name="Rise C."/>
            <person name="Rogov P."/>
            <person name="Ross K."/>
            <person name="Ryan E."/>
            <person name="Settipalli S."/>
            <person name="Shea T."/>
            <person name="Sherpa N."/>
            <person name="Shi L."/>
            <person name="Shih D."/>
            <person name="Sparrow T."/>
            <person name="Spaulding J."/>
            <person name="Stalker J."/>
            <person name="Stange-Thomann N."/>
            <person name="Stavropoulos S."/>
            <person name="Stone C."/>
            <person name="Strader C."/>
            <person name="Tesfaye S."/>
            <person name="Thomson T."/>
            <person name="Thoulutsang Y."/>
            <person name="Thoulutsang D."/>
            <person name="Topham K."/>
            <person name="Topping I."/>
            <person name="Tsamla T."/>
            <person name="Vassiliev H."/>
            <person name="Vo A."/>
            <person name="Wangchuk T."/>
            <person name="Wangdi T."/>
            <person name="Weiand M."/>
            <person name="Wilkinson J."/>
            <person name="Wilson A."/>
            <person name="Yadav S."/>
            <person name="Young G."/>
            <person name="Yu Q."/>
            <person name="Zembek L."/>
            <person name="Zhong D."/>
            <person name="Zimmer A."/>
            <person name="Zwirko Z."/>
            <person name="Jaffe D.B."/>
            <person name="Alvarez P."/>
            <person name="Brockman W."/>
            <person name="Butler J."/>
            <person name="Chin C."/>
            <person name="Gnerre S."/>
            <person name="Grabherr M."/>
            <person name="Kleber M."/>
            <person name="Mauceli E."/>
            <person name="MacCallum I."/>
        </authorList>
    </citation>
    <scope>NUCLEOTIDE SEQUENCE [LARGE SCALE GENOMIC DNA]</scope>
    <source>
        <strain evidence="8 9">TSC#14021-0224.01</strain>
    </source>
</reference>
<dbReference type="AlphaFoldDB" id="B3NNK8"/>
<dbReference type="Proteomes" id="UP000008711">
    <property type="component" value="Unassembled WGS sequence"/>
</dbReference>
<dbReference type="GO" id="GO:0020037">
    <property type="term" value="F:heme binding"/>
    <property type="evidence" value="ECO:0007669"/>
    <property type="project" value="UniProtKB-UniRule"/>
</dbReference>
<dbReference type="PANTHER" id="PTHR16740:SF1">
    <property type="entry name" value="CYTOCHROME B5-RELATED PROTEIN-RELATED"/>
    <property type="match status" value="1"/>
</dbReference>
<protein>
    <recommendedName>
        <fullName evidence="5">Cytochrome b5-related protein</fullName>
    </recommendedName>
</protein>
<dbReference type="EMBL" id="CH954179">
    <property type="protein sequence ID" value="EDV56659.2"/>
    <property type="molecule type" value="Genomic_DNA"/>
</dbReference>
<feature type="domain" description="Cytochrome b5 heme-binding" evidence="7">
    <location>
        <begin position="47"/>
        <end position="131"/>
    </location>
</feature>
<accession>B3NNK8</accession>
<evidence type="ECO:0000256" key="1">
    <source>
        <dbReference type="ARBA" id="ARBA00022617"/>
    </source>
</evidence>
<proteinExistence type="inferred from homology"/>
<dbReference type="PANTHER" id="PTHR16740">
    <property type="entry name" value="CYTOCHROME B5-RELATED PROTEIN-RELATED"/>
    <property type="match status" value="1"/>
</dbReference>
<gene>
    <name evidence="8" type="primary">Dere\GG20107</name>
    <name evidence="8" type="synonym">dere_GLEANR_4934</name>
    <name evidence="8" type="synonym">GG20107</name>
    <name evidence="8" type="ORF">Dere_GG20107</name>
</gene>
<name>B3NNK8_DROER</name>
<evidence type="ECO:0000256" key="5">
    <source>
        <dbReference type="ARBA" id="ARBA00073492"/>
    </source>
</evidence>
<reference evidence="8 9" key="2">
    <citation type="journal article" date="2008" name="Bioinformatics">
        <title>Assembly reconciliation.</title>
        <authorList>
            <person name="Zimin A.V."/>
            <person name="Smith D.R."/>
            <person name="Sutton G."/>
            <person name="Yorke J.A."/>
        </authorList>
    </citation>
    <scope>NUCLEOTIDE SEQUENCE [LARGE SCALE GENOMIC DNA]</scope>
    <source>
        <strain evidence="8 9">TSC#14021-0224.01</strain>
    </source>
</reference>
<feature type="transmembrane region" description="Helical" evidence="6">
    <location>
        <begin position="193"/>
        <end position="213"/>
    </location>
</feature>
<comment type="caution">
    <text evidence="6">Lacks conserved residue(s) required for the propagation of feature annotation.</text>
</comment>
<keyword evidence="6" id="KW-0812">Transmembrane</keyword>
<dbReference type="InterPro" id="IPR005804">
    <property type="entry name" value="FA_desaturase_dom"/>
</dbReference>
<dbReference type="PROSITE" id="PS00191">
    <property type="entry name" value="CYTOCHROME_B5_1"/>
    <property type="match status" value="1"/>
</dbReference>
<dbReference type="GO" id="GO:0046872">
    <property type="term" value="F:metal ion binding"/>
    <property type="evidence" value="ECO:0007669"/>
    <property type="project" value="UniProtKB-UniRule"/>
</dbReference>
<keyword evidence="3 6" id="KW-0408">Iron</keyword>
<feature type="transmembrane region" description="Helical" evidence="6">
    <location>
        <begin position="316"/>
        <end position="336"/>
    </location>
</feature>
<dbReference type="FunFam" id="3.10.120.10:FF:000020">
    <property type="entry name" value="Cytochrome b5-related protein"/>
    <property type="match status" value="1"/>
</dbReference>
<dbReference type="InterPro" id="IPR001199">
    <property type="entry name" value="Cyt_B5-like_heme/steroid-bd"/>
</dbReference>
<feature type="transmembrane region" description="Helical" evidence="6">
    <location>
        <begin position="170"/>
        <end position="187"/>
    </location>
</feature>
<keyword evidence="8" id="KW-0560">Oxidoreductase</keyword>
<keyword evidence="6" id="KW-0472">Membrane</keyword>
<dbReference type="InterPro" id="IPR018506">
    <property type="entry name" value="Cyt_B5_heme-BS"/>
</dbReference>
<dbReference type="HOGENOM" id="CLU_627470_0_0_1"/>
<dbReference type="PROSITE" id="PS50255">
    <property type="entry name" value="CYTOCHROME_B5_2"/>
    <property type="match status" value="1"/>
</dbReference>
<keyword evidence="1 6" id="KW-0349">Heme</keyword>
<dbReference type="Pfam" id="PF00173">
    <property type="entry name" value="Cyt-b5"/>
    <property type="match status" value="1"/>
</dbReference>
<dbReference type="KEGG" id="der:6547750"/>
<organism evidence="8 9">
    <name type="scientific">Drosophila erecta</name>
    <name type="common">Fruit fly</name>
    <dbReference type="NCBI Taxonomy" id="7220"/>
    <lineage>
        <taxon>Eukaryota</taxon>
        <taxon>Metazoa</taxon>
        <taxon>Ecdysozoa</taxon>
        <taxon>Arthropoda</taxon>
        <taxon>Hexapoda</taxon>
        <taxon>Insecta</taxon>
        <taxon>Pterygota</taxon>
        <taxon>Neoptera</taxon>
        <taxon>Endopterygota</taxon>
        <taxon>Diptera</taxon>
        <taxon>Brachycera</taxon>
        <taxon>Muscomorpha</taxon>
        <taxon>Ephydroidea</taxon>
        <taxon>Drosophilidae</taxon>
        <taxon>Drosophila</taxon>
        <taxon>Sophophora</taxon>
    </lineage>
</organism>
<dbReference type="SUPFAM" id="SSF55856">
    <property type="entry name" value="Cytochrome b5-like heme/steroid binding domain"/>
    <property type="match status" value="1"/>
</dbReference>
<evidence type="ECO:0000256" key="2">
    <source>
        <dbReference type="ARBA" id="ARBA00022723"/>
    </source>
</evidence>
<evidence type="ECO:0000256" key="3">
    <source>
        <dbReference type="ARBA" id="ARBA00023004"/>
    </source>
</evidence>
<dbReference type="GO" id="GO:0016491">
    <property type="term" value="F:oxidoreductase activity"/>
    <property type="evidence" value="ECO:0007669"/>
    <property type="project" value="UniProtKB-KW"/>
</dbReference>
<dbReference type="OrthoDB" id="260519at2759"/>
<keyword evidence="6" id="KW-1133">Transmembrane helix</keyword>
<evidence type="ECO:0000259" key="7">
    <source>
        <dbReference type="PROSITE" id="PS50255"/>
    </source>
</evidence>
<dbReference type="InterPro" id="IPR053100">
    <property type="entry name" value="Cytochrome_b5-related"/>
</dbReference>
<evidence type="ECO:0000313" key="8">
    <source>
        <dbReference type="EMBL" id="EDV56659.2"/>
    </source>
</evidence>
<dbReference type="Gene3D" id="3.10.120.10">
    <property type="entry name" value="Cytochrome b5-like heme/steroid binding domain"/>
    <property type="match status" value="1"/>
</dbReference>
<evidence type="ECO:0000256" key="4">
    <source>
        <dbReference type="ARBA" id="ARBA00055674"/>
    </source>
</evidence>
<evidence type="ECO:0000256" key="6">
    <source>
        <dbReference type="RuleBase" id="RU362121"/>
    </source>
</evidence>